<dbReference type="Gene3D" id="1.10.150.310">
    <property type="entry name" value="Tex RuvX-like domain-like"/>
    <property type="match status" value="1"/>
</dbReference>
<feature type="compositionally biased region" description="Basic and acidic residues" evidence="1">
    <location>
        <begin position="715"/>
        <end position="770"/>
    </location>
</feature>
<dbReference type="SUPFAM" id="SSF50249">
    <property type="entry name" value="Nucleic acid-binding proteins"/>
    <property type="match status" value="1"/>
</dbReference>
<reference evidence="3" key="1">
    <citation type="submission" date="2016-08" db="EMBL/GenBank/DDBJ databases">
        <authorList>
            <person name="Seilhamer J.J."/>
        </authorList>
    </citation>
    <scope>NUCLEOTIDE SEQUENCE</scope>
    <source>
        <strain evidence="3">86-1</strain>
    </source>
</reference>
<dbReference type="InterPro" id="IPR037027">
    <property type="entry name" value="YqgF/RNaseH-like_dom_sf"/>
</dbReference>
<dbReference type="GO" id="GO:0003729">
    <property type="term" value="F:mRNA binding"/>
    <property type="evidence" value="ECO:0007669"/>
    <property type="project" value="UniProtKB-ARBA"/>
</dbReference>
<dbReference type="InterPro" id="IPR041692">
    <property type="entry name" value="HHH_9"/>
</dbReference>
<dbReference type="Pfam" id="PF12836">
    <property type="entry name" value="HHH_3"/>
    <property type="match status" value="1"/>
</dbReference>
<dbReference type="FunFam" id="1.10.150.310:FF:000001">
    <property type="entry name" value="RNA-binding transcriptional accessory protein"/>
    <property type="match status" value="1"/>
</dbReference>
<dbReference type="Gene3D" id="1.10.10.650">
    <property type="entry name" value="RuvA domain 2-like"/>
    <property type="match status" value="1"/>
</dbReference>
<dbReference type="SMART" id="SM00316">
    <property type="entry name" value="S1"/>
    <property type="match status" value="1"/>
</dbReference>
<dbReference type="InterPro" id="IPR006641">
    <property type="entry name" value="YqgF/RNaseH-like_dom"/>
</dbReference>
<dbReference type="SUPFAM" id="SSF53098">
    <property type="entry name" value="Ribonuclease H-like"/>
    <property type="match status" value="1"/>
</dbReference>
<dbReference type="InterPro" id="IPR018974">
    <property type="entry name" value="Tex-like_N"/>
</dbReference>
<dbReference type="InterPro" id="IPR012337">
    <property type="entry name" value="RNaseH-like_sf"/>
</dbReference>
<organism evidence="3">
    <name type="scientific">uncultured Desulfovibrio sp</name>
    <dbReference type="NCBI Taxonomy" id="167968"/>
    <lineage>
        <taxon>Bacteria</taxon>
        <taxon>Pseudomonadati</taxon>
        <taxon>Thermodesulfobacteriota</taxon>
        <taxon>Desulfovibrionia</taxon>
        <taxon>Desulfovibrionales</taxon>
        <taxon>Desulfovibrionaceae</taxon>
        <taxon>Desulfovibrio</taxon>
        <taxon>environmental samples</taxon>
    </lineage>
</organism>
<name>A0A212L6M8_9BACT</name>
<dbReference type="Pfam" id="PF00575">
    <property type="entry name" value="S1"/>
    <property type="match status" value="1"/>
</dbReference>
<feature type="domain" description="S1 motif" evidence="2">
    <location>
        <begin position="635"/>
        <end position="704"/>
    </location>
</feature>
<dbReference type="InterPro" id="IPR012340">
    <property type="entry name" value="NA-bd_OB-fold"/>
</dbReference>
<dbReference type="SUPFAM" id="SSF158832">
    <property type="entry name" value="Tex N-terminal region-like"/>
    <property type="match status" value="1"/>
</dbReference>
<dbReference type="InterPro" id="IPR055179">
    <property type="entry name" value="Tex-like_central_region"/>
</dbReference>
<dbReference type="FunFam" id="3.30.420.140:FF:000001">
    <property type="entry name" value="RNA-binding transcriptional accessory protein"/>
    <property type="match status" value="1"/>
</dbReference>
<dbReference type="PANTHER" id="PTHR10724:SF10">
    <property type="entry name" value="S1 RNA-BINDING DOMAIN-CONTAINING PROTEIN 1"/>
    <property type="match status" value="1"/>
</dbReference>
<dbReference type="GO" id="GO:0006139">
    <property type="term" value="P:nucleobase-containing compound metabolic process"/>
    <property type="evidence" value="ECO:0007669"/>
    <property type="project" value="InterPro"/>
</dbReference>
<evidence type="ECO:0000256" key="1">
    <source>
        <dbReference type="SAM" id="MobiDB-lite"/>
    </source>
</evidence>
<dbReference type="Pfam" id="PF09371">
    <property type="entry name" value="Tex_N"/>
    <property type="match status" value="1"/>
</dbReference>
<dbReference type="FunFam" id="2.40.50.140:FF:000051">
    <property type="entry name" value="RNA-binding transcriptional accessory protein"/>
    <property type="match status" value="1"/>
</dbReference>
<evidence type="ECO:0000259" key="2">
    <source>
        <dbReference type="PROSITE" id="PS50126"/>
    </source>
</evidence>
<gene>
    <name evidence="3" type="primary">yhgF</name>
    <name evidence="3" type="ORF">KL86DES1_21137</name>
</gene>
<dbReference type="GO" id="GO:0003735">
    <property type="term" value="F:structural constituent of ribosome"/>
    <property type="evidence" value="ECO:0007669"/>
    <property type="project" value="TreeGrafter"/>
</dbReference>
<dbReference type="Pfam" id="PF17674">
    <property type="entry name" value="HHH_9"/>
    <property type="match status" value="1"/>
</dbReference>
<dbReference type="InterPro" id="IPR050437">
    <property type="entry name" value="Ribos_protein_bS1-like"/>
</dbReference>
<protein>
    <submittedName>
        <fullName evidence="3">Transcriptional accessory protein</fullName>
    </submittedName>
</protein>
<dbReference type="InterPro" id="IPR023319">
    <property type="entry name" value="Tex-like_HTH_dom_sf"/>
</dbReference>
<dbReference type="CDD" id="cd05685">
    <property type="entry name" value="S1_Tex"/>
    <property type="match status" value="1"/>
</dbReference>
<dbReference type="InterPro" id="IPR023323">
    <property type="entry name" value="Tex-like_dom_sf"/>
</dbReference>
<dbReference type="FunFam" id="1.10.10.650:FF:000001">
    <property type="entry name" value="S1 RNA-binding domain 1"/>
    <property type="match status" value="1"/>
</dbReference>
<dbReference type="PROSITE" id="PS50126">
    <property type="entry name" value="S1"/>
    <property type="match status" value="1"/>
</dbReference>
<dbReference type="AlphaFoldDB" id="A0A212L6M8"/>
<evidence type="ECO:0000313" key="3">
    <source>
        <dbReference type="EMBL" id="SCM73211.1"/>
    </source>
</evidence>
<dbReference type="Pfam" id="PF16921">
    <property type="entry name" value="Tex_YqgF"/>
    <property type="match status" value="1"/>
</dbReference>
<sequence length="780" mass="84792">MQFFEQIAKELSIAPGQAKAVAELLDEGATIPFIARYRKEAHGSLDEVAVTAVRDRLTQLRELEARRQAVLTSLTERELLTEELRASVMAAETMTALEDVYLPYRPKRRTRATMAREKGLEPLALTLLEQAAGLLPEDAATPFVDAEKGVESTEAALAGARDIIAEIASEHAAARAAMREYFARKAVAASSVAKGKEEEGAKFRDYFDWQESAAKAAGHRLLAMLRGEAEGVLTLRFLPEAEPAQALFRGMFVKNASPAGQQVCEAVDDGYKRLLAPSLETELRATLRKKAESEAIAVFARNLRQLLLASPLGQKRVLAIDPGFRTGCKIVCLDAQGALLHHDLIHILSEGQRKDAGDKVRKLAADYGAEAIAIGNGTAGRETETLVRSLQLSLPVLVVSESGASVYSASETARREFPDLDLTVRGAASIGRRLMDPLAELVKIDPKAIGVGQYQHDVDQADLKKSLDDVVESCVNAVGVEVNTASTELLTHVSGLGPALAKSVVTYREANGPFALRKDLKKVPRLGPKAFEQAAGFLRIHGGANPLDASAVHPESYGIVKAMAADLGCSVSDLLANAELRRRIRPEAYVTETVGLPTLRDILAELEKPGRDPREAFEAFAFAEGVTRIEDLEAGMRLPGIVTNVTNFGAFVDIGVHQDGLVHISQLADSFVSDPHTVVSVQQPVSVTVLEVDAARKRISLSMRKNPEASPARGQGREQGRDQGHEQGHERNTAKPQAARENRPRPKIDNRPRTDNRQDRQKPEQGHRPFQDMLAKFGKQ</sequence>
<dbReference type="SUPFAM" id="SSF47781">
    <property type="entry name" value="RuvA domain 2-like"/>
    <property type="match status" value="2"/>
</dbReference>
<dbReference type="GO" id="GO:0005737">
    <property type="term" value="C:cytoplasm"/>
    <property type="evidence" value="ECO:0007669"/>
    <property type="project" value="UniProtKB-ARBA"/>
</dbReference>
<dbReference type="EMBL" id="FMJC01000002">
    <property type="protein sequence ID" value="SCM73211.1"/>
    <property type="molecule type" value="Genomic_DNA"/>
</dbReference>
<dbReference type="SMART" id="SM00732">
    <property type="entry name" value="YqgFc"/>
    <property type="match status" value="1"/>
</dbReference>
<dbReference type="InterPro" id="IPR003029">
    <property type="entry name" value="S1_domain"/>
</dbReference>
<dbReference type="InterPro" id="IPR044146">
    <property type="entry name" value="S1_Tex"/>
</dbReference>
<dbReference type="Gene3D" id="2.40.50.140">
    <property type="entry name" value="Nucleic acid-binding proteins"/>
    <property type="match status" value="1"/>
</dbReference>
<feature type="region of interest" description="Disordered" evidence="1">
    <location>
        <begin position="701"/>
        <end position="780"/>
    </location>
</feature>
<accession>A0A212L6M8</accession>
<dbReference type="InterPro" id="IPR010994">
    <property type="entry name" value="RuvA_2-like"/>
</dbReference>
<dbReference type="PANTHER" id="PTHR10724">
    <property type="entry name" value="30S RIBOSOMAL PROTEIN S1"/>
    <property type="match status" value="1"/>
</dbReference>
<dbReference type="GO" id="GO:0006412">
    <property type="term" value="P:translation"/>
    <property type="evidence" value="ECO:0007669"/>
    <property type="project" value="TreeGrafter"/>
</dbReference>
<proteinExistence type="predicted"/>
<dbReference type="InterPro" id="IPR032639">
    <property type="entry name" value="Tex_YqgF"/>
</dbReference>
<dbReference type="Gene3D" id="3.30.420.140">
    <property type="entry name" value="YqgF/RNase H-like domain"/>
    <property type="match status" value="1"/>
</dbReference>
<dbReference type="Pfam" id="PF22706">
    <property type="entry name" value="Tex_central_region"/>
    <property type="match status" value="1"/>
</dbReference>
<dbReference type="RefSeq" id="WP_179980573.1">
    <property type="nucleotide sequence ID" value="NZ_LT608333.1"/>
</dbReference>
<dbReference type="Gene3D" id="1.10.3500.10">
    <property type="entry name" value="Tex N-terminal region-like"/>
    <property type="match status" value="1"/>
</dbReference>